<name>A0A9P4TYG9_9PEZI</name>
<proteinExistence type="predicted"/>
<dbReference type="PANTHER" id="PTHR35567">
    <property type="entry name" value="MALATE DEHYDROGENASE (AFU_ORTHOLOGUE AFUA_2G13800)"/>
    <property type="match status" value="1"/>
</dbReference>
<dbReference type="PANTHER" id="PTHR35567:SF1">
    <property type="entry name" value="CONSERVED FUNGAL PROTEIN (AFU_ORTHOLOGUE AFUA_1G14230)"/>
    <property type="match status" value="1"/>
</dbReference>
<dbReference type="Pfam" id="PF11937">
    <property type="entry name" value="DUF3455"/>
    <property type="match status" value="1"/>
</dbReference>
<gene>
    <name evidence="2" type="ORF">EJ08DRAFT_648945</name>
</gene>
<keyword evidence="3" id="KW-1185">Reference proteome</keyword>
<dbReference type="AlphaFoldDB" id="A0A9P4TYG9"/>
<dbReference type="EMBL" id="MU007032">
    <property type="protein sequence ID" value="KAF2431419.1"/>
    <property type="molecule type" value="Genomic_DNA"/>
</dbReference>
<organism evidence="2 3">
    <name type="scientific">Tothia fuscella</name>
    <dbReference type="NCBI Taxonomy" id="1048955"/>
    <lineage>
        <taxon>Eukaryota</taxon>
        <taxon>Fungi</taxon>
        <taxon>Dikarya</taxon>
        <taxon>Ascomycota</taxon>
        <taxon>Pezizomycotina</taxon>
        <taxon>Dothideomycetes</taxon>
        <taxon>Pleosporomycetidae</taxon>
        <taxon>Venturiales</taxon>
        <taxon>Cylindrosympodiaceae</taxon>
        <taxon>Tothia</taxon>
    </lineage>
</organism>
<protein>
    <recommendedName>
        <fullName evidence="4">Malate dehydrogenase</fullName>
    </recommendedName>
</protein>
<comment type="caution">
    <text evidence="2">The sequence shown here is derived from an EMBL/GenBank/DDBJ whole genome shotgun (WGS) entry which is preliminary data.</text>
</comment>
<reference evidence="2" key="1">
    <citation type="journal article" date="2020" name="Stud. Mycol.">
        <title>101 Dothideomycetes genomes: a test case for predicting lifestyles and emergence of pathogens.</title>
        <authorList>
            <person name="Haridas S."/>
            <person name="Albert R."/>
            <person name="Binder M."/>
            <person name="Bloem J."/>
            <person name="Labutti K."/>
            <person name="Salamov A."/>
            <person name="Andreopoulos B."/>
            <person name="Baker S."/>
            <person name="Barry K."/>
            <person name="Bills G."/>
            <person name="Bluhm B."/>
            <person name="Cannon C."/>
            <person name="Castanera R."/>
            <person name="Culley D."/>
            <person name="Daum C."/>
            <person name="Ezra D."/>
            <person name="Gonzalez J."/>
            <person name="Henrissat B."/>
            <person name="Kuo A."/>
            <person name="Liang C."/>
            <person name="Lipzen A."/>
            <person name="Lutzoni F."/>
            <person name="Magnuson J."/>
            <person name="Mondo S."/>
            <person name="Nolan M."/>
            <person name="Ohm R."/>
            <person name="Pangilinan J."/>
            <person name="Park H.-J."/>
            <person name="Ramirez L."/>
            <person name="Alfaro M."/>
            <person name="Sun H."/>
            <person name="Tritt A."/>
            <person name="Yoshinaga Y."/>
            <person name="Zwiers L.-H."/>
            <person name="Turgeon B."/>
            <person name="Goodwin S."/>
            <person name="Spatafora J."/>
            <person name="Crous P."/>
            <person name="Grigoriev I."/>
        </authorList>
    </citation>
    <scope>NUCLEOTIDE SEQUENCE</scope>
    <source>
        <strain evidence="2">CBS 130266</strain>
    </source>
</reference>
<sequence>MYLQSSLALLAALSPFFATSAPALDRREADILNIFEERFAEASAATLLPRTDNVAVSSTCNLASIKMPNTSPVALPPPAAGLALSHISIGRGTQNYTCADENAAPVAAGAVATLFNVTCLAGPYPGLLSSMSKIALKFPTPNPANIMTPANMFLSGQHYFPDLTTPFFDLSTATHNYGSVGCKKLNGTDAPNKATDVPWLRLGSKSRDGCTISEVYRLNTAGGQPPATCKGMGKAFQVQYAAEYWFWDNPTLSAYA</sequence>
<feature type="chain" id="PRO_5040184389" description="Malate dehydrogenase" evidence="1">
    <location>
        <begin position="24"/>
        <end position="256"/>
    </location>
</feature>
<dbReference type="OrthoDB" id="1859733at2759"/>
<keyword evidence="1" id="KW-0732">Signal</keyword>
<dbReference type="Proteomes" id="UP000800235">
    <property type="component" value="Unassembled WGS sequence"/>
</dbReference>
<evidence type="ECO:0000313" key="2">
    <source>
        <dbReference type="EMBL" id="KAF2431419.1"/>
    </source>
</evidence>
<dbReference type="InterPro" id="IPR021851">
    <property type="entry name" value="DUF3455"/>
</dbReference>
<feature type="signal peptide" evidence="1">
    <location>
        <begin position="1"/>
        <end position="23"/>
    </location>
</feature>
<evidence type="ECO:0008006" key="4">
    <source>
        <dbReference type="Google" id="ProtNLM"/>
    </source>
</evidence>
<evidence type="ECO:0000313" key="3">
    <source>
        <dbReference type="Proteomes" id="UP000800235"/>
    </source>
</evidence>
<evidence type="ECO:0000256" key="1">
    <source>
        <dbReference type="SAM" id="SignalP"/>
    </source>
</evidence>
<accession>A0A9P4TYG9</accession>